<keyword evidence="7" id="KW-1185">Reference proteome</keyword>
<keyword evidence="4" id="KW-0804">Transcription</keyword>
<dbReference type="GO" id="GO:0003700">
    <property type="term" value="F:DNA-binding transcription factor activity"/>
    <property type="evidence" value="ECO:0007669"/>
    <property type="project" value="InterPro"/>
</dbReference>
<keyword evidence="2" id="KW-0805">Transcription regulation</keyword>
<dbReference type="SUPFAM" id="SSF46785">
    <property type="entry name" value="Winged helix' DNA-binding domain"/>
    <property type="match status" value="1"/>
</dbReference>
<dbReference type="Gene3D" id="1.10.10.10">
    <property type="entry name" value="Winged helix-like DNA-binding domain superfamily/Winged helix DNA-binding domain"/>
    <property type="match status" value="1"/>
</dbReference>
<dbReference type="EMBL" id="QRDW01000012">
    <property type="protein sequence ID" value="RED45105.1"/>
    <property type="molecule type" value="Genomic_DNA"/>
</dbReference>
<dbReference type="SUPFAM" id="SSF53850">
    <property type="entry name" value="Periplasmic binding protein-like II"/>
    <property type="match status" value="1"/>
</dbReference>
<gene>
    <name evidence="6" type="ORF">DFP90_11298</name>
</gene>
<dbReference type="GO" id="GO:0006351">
    <property type="term" value="P:DNA-templated transcription"/>
    <property type="evidence" value="ECO:0007669"/>
    <property type="project" value="TreeGrafter"/>
</dbReference>
<evidence type="ECO:0000313" key="7">
    <source>
        <dbReference type="Proteomes" id="UP000256845"/>
    </source>
</evidence>
<dbReference type="Pfam" id="PF03466">
    <property type="entry name" value="LysR_substrate"/>
    <property type="match status" value="1"/>
</dbReference>
<proteinExistence type="inferred from homology"/>
<dbReference type="InterPro" id="IPR036388">
    <property type="entry name" value="WH-like_DNA-bd_sf"/>
</dbReference>
<evidence type="ECO:0000256" key="2">
    <source>
        <dbReference type="ARBA" id="ARBA00023015"/>
    </source>
</evidence>
<evidence type="ECO:0000256" key="3">
    <source>
        <dbReference type="ARBA" id="ARBA00023125"/>
    </source>
</evidence>
<dbReference type="FunFam" id="1.10.10.10:FF:000038">
    <property type="entry name" value="Glycine cleavage system transcriptional activator"/>
    <property type="match status" value="1"/>
</dbReference>
<dbReference type="GO" id="GO:0043565">
    <property type="term" value="F:sequence-specific DNA binding"/>
    <property type="evidence" value="ECO:0007669"/>
    <property type="project" value="TreeGrafter"/>
</dbReference>
<dbReference type="InterPro" id="IPR000847">
    <property type="entry name" value="LysR_HTH_N"/>
</dbReference>
<comment type="similarity">
    <text evidence="1">Belongs to the LysR transcriptional regulatory family.</text>
</comment>
<evidence type="ECO:0000256" key="4">
    <source>
        <dbReference type="ARBA" id="ARBA00023163"/>
    </source>
</evidence>
<comment type="caution">
    <text evidence="6">The sequence shown here is derived from an EMBL/GenBank/DDBJ whole genome shotgun (WGS) entry which is preliminary data.</text>
</comment>
<dbReference type="PROSITE" id="PS50931">
    <property type="entry name" value="HTH_LYSR"/>
    <property type="match status" value="1"/>
</dbReference>
<dbReference type="PANTHER" id="PTHR30537">
    <property type="entry name" value="HTH-TYPE TRANSCRIPTIONAL REGULATOR"/>
    <property type="match status" value="1"/>
</dbReference>
<dbReference type="InterPro" id="IPR005119">
    <property type="entry name" value="LysR_subst-bd"/>
</dbReference>
<dbReference type="AlphaFoldDB" id="A0A3D9H6G9"/>
<evidence type="ECO:0000313" key="6">
    <source>
        <dbReference type="EMBL" id="RED45105.1"/>
    </source>
</evidence>
<dbReference type="RefSeq" id="WP_115938673.1">
    <property type="nucleotide sequence ID" value="NZ_QRDW01000012.1"/>
</dbReference>
<keyword evidence="3 6" id="KW-0238">DNA-binding</keyword>
<sequence>MKLPPLNALRAFECAARHLSFSKAGDELCVTHAAISHQIKLLESWFARPLFVRENRQVRLNHAGTELYEHLAHALPELARLCHRLKQGPHPVKVGCIPSIASRWLIPGLPDFNKKHPEIQVSILYARAEEKLTDGDYDLLVTFRRDPDNHTNSMPLFSRASRPVCSPHYLAGRPKPETADAILRSDLLHDENERDWRDWANAAGTSEQTVADHHGPVFQDSNLMMTAVIAGHGIALCPVDIFRTEIDRGDLVVLSDIATRQDEHYYLIEHQDCRQDAKTVSRWFLDYIHRQI</sequence>
<accession>A0A3D9H6G9</accession>
<protein>
    <submittedName>
        <fullName evidence="6">DNA-binding transcriptional LysR family regulator</fullName>
    </submittedName>
</protein>
<reference evidence="6 7" key="1">
    <citation type="submission" date="2018-07" db="EMBL/GenBank/DDBJ databases">
        <title>Genomic Encyclopedia of Type Strains, Phase III (KMG-III): the genomes of soil and plant-associated and newly described type strains.</title>
        <authorList>
            <person name="Whitman W."/>
        </authorList>
    </citation>
    <scope>NUCLEOTIDE SEQUENCE [LARGE SCALE GENOMIC DNA]</scope>
    <source>
        <strain evidence="6 7">CECT 8488</strain>
    </source>
</reference>
<dbReference type="Pfam" id="PF00126">
    <property type="entry name" value="HTH_1"/>
    <property type="match status" value="1"/>
</dbReference>
<dbReference type="InterPro" id="IPR036390">
    <property type="entry name" value="WH_DNA-bd_sf"/>
</dbReference>
<evidence type="ECO:0000256" key="1">
    <source>
        <dbReference type="ARBA" id="ARBA00009437"/>
    </source>
</evidence>
<feature type="domain" description="HTH lysR-type" evidence="5">
    <location>
        <begin position="4"/>
        <end position="61"/>
    </location>
</feature>
<evidence type="ECO:0000259" key="5">
    <source>
        <dbReference type="PROSITE" id="PS50931"/>
    </source>
</evidence>
<dbReference type="OrthoDB" id="9794694at2"/>
<dbReference type="PANTHER" id="PTHR30537:SF74">
    <property type="entry name" value="HTH-TYPE TRANSCRIPTIONAL REGULATOR TRPI"/>
    <property type="match status" value="1"/>
</dbReference>
<dbReference type="InterPro" id="IPR058163">
    <property type="entry name" value="LysR-type_TF_proteobact-type"/>
</dbReference>
<dbReference type="Proteomes" id="UP000256845">
    <property type="component" value="Unassembled WGS sequence"/>
</dbReference>
<name>A0A3D9H6G9_9PROT</name>
<organism evidence="6 7">
    <name type="scientific">Aestuariispira insulae</name>
    <dbReference type="NCBI Taxonomy" id="1461337"/>
    <lineage>
        <taxon>Bacteria</taxon>
        <taxon>Pseudomonadati</taxon>
        <taxon>Pseudomonadota</taxon>
        <taxon>Alphaproteobacteria</taxon>
        <taxon>Rhodospirillales</taxon>
        <taxon>Kiloniellaceae</taxon>
        <taxon>Aestuariispira</taxon>
    </lineage>
</organism>
<dbReference type="Gene3D" id="3.40.190.10">
    <property type="entry name" value="Periplasmic binding protein-like II"/>
    <property type="match status" value="2"/>
</dbReference>